<comment type="cofactor">
    <cofactor evidence="1">
        <name>Zn(2+)</name>
        <dbReference type="ChEBI" id="CHEBI:29105"/>
    </cofactor>
</comment>
<dbReference type="GO" id="GO:0005737">
    <property type="term" value="C:cytoplasm"/>
    <property type="evidence" value="ECO:0007669"/>
    <property type="project" value="UniProtKB-SubCell"/>
</dbReference>
<evidence type="ECO:0000256" key="3">
    <source>
        <dbReference type="ARBA" id="ARBA00005988"/>
    </source>
</evidence>
<feature type="active site" description="Proton donor/acceptor" evidence="12">
    <location>
        <position position="541"/>
    </location>
</feature>
<accession>A0A9P0FGF9</accession>
<dbReference type="CDD" id="cd06236">
    <property type="entry name" value="M14_AGBL5_like"/>
    <property type="match status" value="1"/>
</dbReference>
<evidence type="ECO:0000256" key="13">
    <source>
        <dbReference type="SAM" id="MobiDB-lite"/>
    </source>
</evidence>
<keyword evidence="8" id="KW-0862">Zinc</keyword>
<dbReference type="PANTHER" id="PTHR12756:SF12">
    <property type="entry name" value="CYTOSOLIC CARBOXYPEPTIDASE-LIKE PROTEIN 5"/>
    <property type="match status" value="1"/>
</dbReference>
<comment type="catalytic activity">
    <reaction evidence="10">
        <text>C-terminal L-alpha-aminoacyl-L-glutamyl-L-glutamyl-[tubulin] + H2O = C-terminal L-alpha-aminoacyl-L-glutamyl-[tubulin] + L-glutamate</text>
        <dbReference type="Rhea" id="RHEA:63792"/>
        <dbReference type="Rhea" id="RHEA-COMP:16435"/>
        <dbReference type="Rhea" id="RHEA-COMP:16436"/>
        <dbReference type="ChEBI" id="CHEBI:15377"/>
        <dbReference type="ChEBI" id="CHEBI:29985"/>
        <dbReference type="ChEBI" id="CHEBI:149555"/>
        <dbReference type="ChEBI" id="CHEBI:149556"/>
        <dbReference type="EC" id="3.4.17.24"/>
    </reaction>
    <physiologicalReaction direction="left-to-right" evidence="10">
        <dbReference type="Rhea" id="RHEA:63793"/>
    </physiologicalReaction>
</comment>
<organism evidence="15 16">
    <name type="scientific">Brassicogethes aeneus</name>
    <name type="common">Rape pollen beetle</name>
    <name type="synonym">Meligethes aeneus</name>
    <dbReference type="NCBI Taxonomy" id="1431903"/>
    <lineage>
        <taxon>Eukaryota</taxon>
        <taxon>Metazoa</taxon>
        <taxon>Ecdysozoa</taxon>
        <taxon>Arthropoda</taxon>
        <taxon>Hexapoda</taxon>
        <taxon>Insecta</taxon>
        <taxon>Pterygota</taxon>
        <taxon>Neoptera</taxon>
        <taxon>Endopterygota</taxon>
        <taxon>Coleoptera</taxon>
        <taxon>Polyphaga</taxon>
        <taxon>Cucujiformia</taxon>
        <taxon>Nitidulidae</taxon>
        <taxon>Meligethinae</taxon>
        <taxon>Brassicogethes</taxon>
    </lineage>
</organism>
<dbReference type="SUPFAM" id="SSF53187">
    <property type="entry name" value="Zn-dependent exopeptidases"/>
    <property type="match status" value="1"/>
</dbReference>
<feature type="compositionally biased region" description="Polar residues" evidence="13">
    <location>
        <begin position="636"/>
        <end position="645"/>
    </location>
</feature>
<keyword evidence="4" id="KW-0963">Cytoplasm</keyword>
<dbReference type="InterPro" id="IPR050821">
    <property type="entry name" value="Cytosolic_carboxypeptidase"/>
</dbReference>
<evidence type="ECO:0000313" key="15">
    <source>
        <dbReference type="EMBL" id="CAH0553054.1"/>
    </source>
</evidence>
<feature type="domain" description="Peptidase M14" evidence="14">
    <location>
        <begin position="154"/>
        <end position="593"/>
    </location>
</feature>
<evidence type="ECO:0000256" key="9">
    <source>
        <dbReference type="ARBA" id="ARBA00023049"/>
    </source>
</evidence>
<keyword evidence="7" id="KW-0378">Hydrolase</keyword>
<dbReference type="InterPro" id="IPR000834">
    <property type="entry name" value="Peptidase_M14"/>
</dbReference>
<dbReference type="InterPro" id="IPR034286">
    <property type="entry name" value="M14_AGBL5-like"/>
</dbReference>
<evidence type="ECO:0000256" key="7">
    <source>
        <dbReference type="ARBA" id="ARBA00022801"/>
    </source>
</evidence>
<dbReference type="Gene3D" id="2.60.40.3120">
    <property type="match status" value="1"/>
</dbReference>
<dbReference type="OrthoDB" id="10253041at2759"/>
<reference evidence="15" key="1">
    <citation type="submission" date="2021-12" db="EMBL/GenBank/DDBJ databases">
        <authorList>
            <person name="King R."/>
        </authorList>
    </citation>
    <scope>NUCLEOTIDE SEQUENCE</scope>
</reference>
<feature type="region of interest" description="Disordered" evidence="13">
    <location>
        <begin position="835"/>
        <end position="864"/>
    </location>
</feature>
<evidence type="ECO:0000256" key="1">
    <source>
        <dbReference type="ARBA" id="ARBA00001947"/>
    </source>
</evidence>
<sequence>MEGIQCSEFTFFNDFDSANLSRVEYVPPNESVVTKQPGNKSVIPEIPDAEFNIWTKPDCSGTEWENGNRTWFYFGMKANNPSLLIKFNLVDLNRQGKMYSQGMAPVFRIVPGKPQWERIRDRPTYSINDNIFTLSFKFRTPENVQSIMYFAFTYPFTYVELEKMFLTIDKRFTNVQPTCEDDIYYVRETVCQSLDGRNIDLITISSYHGMTDKREDRLKQLFPDEKVARPFKFDEKKVIFISARVHPGETPSSFVFNGLINQLLCRDDLIAIHLRKLYVFKLIPFLNPDGVARGHYRTDTRGVNLNRVYMQPDFKEHPSVYAARALIRYYHYGFEKEDVIITCDKCELLNQIDKESKEDQNNVHNDKISKKVSHMTLEEGDKKPALWCGKCKANIKKLEENMPGISDLIPTLNVNNSLGDQFCRQCGEKIEEEIETSKVTCHGDFTTMESGLFLYMDLHGHASKKGIFMYGNYFEDTEKSVECMLLPKLMSINNHNFHFNSCNFTERNMFLKDKRDGMSRAGSGRVSVLALTGLIRSYTLECNYNTGRLTNILPPTIREPSEKVHSLPVPPKYTPLIFEEVGKSLCSSILDLTGDNPMSRICNSEFRSLSGLRNWLAIQYHQEMLDKRHKPKMTRKTCSLQNQGKSKLRPPLAKTVAKKVISKARNPILPIERKENILAQPSTSFSSNNKQSLRQNKFGLKSKSRKDLTLKSKNASSEKLKATTMRQKSKSANAKLTGIEEDDKSKGDMQIREICFIKNNEGKTLIAKYKKANKEDPEENLVVTWGPSTNATIYTQKGKINASKFGASQSCEPGTSKQQGPVRIHNFAKSPSFFKSKKHSLRRLSGAESLTKIEKKKKKKMKSK</sequence>
<dbReference type="Gene3D" id="3.40.630.10">
    <property type="entry name" value="Zn peptidases"/>
    <property type="match status" value="2"/>
</dbReference>
<keyword evidence="16" id="KW-1185">Reference proteome</keyword>
<feature type="compositionally biased region" description="Polar residues" evidence="13">
    <location>
        <begin position="724"/>
        <end position="734"/>
    </location>
</feature>
<evidence type="ECO:0000256" key="12">
    <source>
        <dbReference type="PROSITE-ProRule" id="PRU01379"/>
    </source>
</evidence>
<evidence type="ECO:0000259" key="14">
    <source>
        <dbReference type="PROSITE" id="PS52035"/>
    </source>
</evidence>
<gene>
    <name evidence="15" type="ORF">MELIAE_LOCUS5158</name>
</gene>
<dbReference type="GO" id="GO:0006508">
    <property type="term" value="P:proteolysis"/>
    <property type="evidence" value="ECO:0007669"/>
    <property type="project" value="UniProtKB-KW"/>
</dbReference>
<feature type="compositionally biased region" description="Basic residues" evidence="13">
    <location>
        <begin position="854"/>
        <end position="864"/>
    </location>
</feature>
<dbReference type="PROSITE" id="PS52035">
    <property type="entry name" value="PEPTIDASE_M14"/>
    <property type="match status" value="1"/>
</dbReference>
<feature type="compositionally biased region" description="Polar residues" evidence="13">
    <location>
        <begin position="680"/>
        <end position="695"/>
    </location>
</feature>
<dbReference type="AlphaFoldDB" id="A0A9P0FGF9"/>
<proteinExistence type="inferred from homology"/>
<dbReference type="PANTHER" id="PTHR12756">
    <property type="entry name" value="CYTOSOLIC CARBOXYPEPTIDASE"/>
    <property type="match status" value="1"/>
</dbReference>
<evidence type="ECO:0000313" key="16">
    <source>
        <dbReference type="Proteomes" id="UP001154078"/>
    </source>
</evidence>
<dbReference type="Proteomes" id="UP001154078">
    <property type="component" value="Chromosome 3"/>
</dbReference>
<keyword evidence="5" id="KW-0645">Protease</keyword>
<name>A0A9P0FGF9_BRAAE</name>
<keyword evidence="6" id="KW-0479">Metal-binding</keyword>
<protein>
    <recommendedName>
        <fullName evidence="11">tubulin-glutamate carboxypeptidase</fullName>
        <ecNumber evidence="11">3.4.17.24</ecNumber>
    </recommendedName>
</protein>
<feature type="region of interest" description="Disordered" evidence="13">
    <location>
        <begin position="680"/>
        <end position="734"/>
    </location>
</feature>
<comment type="similarity">
    <text evidence="3 12">Belongs to the peptidase M14 family.</text>
</comment>
<evidence type="ECO:0000256" key="8">
    <source>
        <dbReference type="ARBA" id="ARBA00022833"/>
    </source>
</evidence>
<dbReference type="EC" id="3.4.17.24" evidence="11"/>
<evidence type="ECO:0000256" key="4">
    <source>
        <dbReference type="ARBA" id="ARBA00022490"/>
    </source>
</evidence>
<dbReference type="GO" id="GO:0004181">
    <property type="term" value="F:metallocarboxypeptidase activity"/>
    <property type="evidence" value="ECO:0007669"/>
    <property type="project" value="InterPro"/>
</dbReference>
<evidence type="ECO:0000256" key="10">
    <source>
        <dbReference type="ARBA" id="ARBA00024524"/>
    </source>
</evidence>
<evidence type="ECO:0000256" key="11">
    <source>
        <dbReference type="ARBA" id="ARBA00026108"/>
    </source>
</evidence>
<evidence type="ECO:0000256" key="5">
    <source>
        <dbReference type="ARBA" id="ARBA00022670"/>
    </source>
</evidence>
<evidence type="ECO:0000256" key="2">
    <source>
        <dbReference type="ARBA" id="ARBA00004496"/>
    </source>
</evidence>
<evidence type="ECO:0000256" key="6">
    <source>
        <dbReference type="ARBA" id="ARBA00022723"/>
    </source>
</evidence>
<dbReference type="EMBL" id="OV121134">
    <property type="protein sequence ID" value="CAH0553054.1"/>
    <property type="molecule type" value="Genomic_DNA"/>
</dbReference>
<dbReference type="GO" id="GO:0008270">
    <property type="term" value="F:zinc ion binding"/>
    <property type="evidence" value="ECO:0007669"/>
    <property type="project" value="InterPro"/>
</dbReference>
<comment type="subcellular location">
    <subcellularLocation>
        <location evidence="2">Cytoplasm</location>
    </subcellularLocation>
</comment>
<feature type="compositionally biased region" description="Basic and acidic residues" evidence="13">
    <location>
        <begin position="705"/>
        <end position="721"/>
    </location>
</feature>
<keyword evidence="9" id="KW-0482">Metalloprotease</keyword>
<feature type="region of interest" description="Disordered" evidence="13">
    <location>
        <begin position="628"/>
        <end position="650"/>
    </location>
</feature>
<dbReference type="Pfam" id="PF00246">
    <property type="entry name" value="Peptidase_M14"/>
    <property type="match status" value="1"/>
</dbReference>